<dbReference type="SUPFAM" id="SSF47240">
    <property type="entry name" value="Ferritin-like"/>
    <property type="match status" value="1"/>
</dbReference>
<dbReference type="InterPro" id="IPR047114">
    <property type="entry name" value="YciF"/>
</dbReference>
<protein>
    <submittedName>
        <fullName evidence="1">Uncharacterized protein</fullName>
    </submittedName>
</protein>
<organism evidence="1 2">
    <name type="scientific">Bradyrhizobium valentinum</name>
    <dbReference type="NCBI Taxonomy" id="1518501"/>
    <lineage>
        <taxon>Bacteria</taxon>
        <taxon>Pseudomonadati</taxon>
        <taxon>Pseudomonadota</taxon>
        <taxon>Alphaproteobacteria</taxon>
        <taxon>Hyphomicrobiales</taxon>
        <taxon>Nitrobacteraceae</taxon>
        <taxon>Bradyrhizobium</taxon>
    </lineage>
</organism>
<dbReference type="PANTHER" id="PTHR30565:SF9">
    <property type="entry name" value="PROTEIN YCIF"/>
    <property type="match status" value="1"/>
</dbReference>
<dbReference type="AlphaFoldDB" id="A0A0R3LFS8"/>
<accession>A0A0R3LFS8</accession>
<proteinExistence type="predicted"/>
<dbReference type="InterPro" id="IPR012347">
    <property type="entry name" value="Ferritin-like"/>
</dbReference>
<dbReference type="PANTHER" id="PTHR30565">
    <property type="entry name" value="PROTEIN YCIF"/>
    <property type="match status" value="1"/>
</dbReference>
<reference evidence="1 2" key="1">
    <citation type="submission" date="2014-03" db="EMBL/GenBank/DDBJ databases">
        <title>Bradyrhizobium valentinum sp. nov., isolated from effective nodules of Lupinus mariae-josephae, a lupine endemic of basic-lime soils in Eastern Spain.</title>
        <authorList>
            <person name="Duran D."/>
            <person name="Rey L."/>
            <person name="Navarro A."/>
            <person name="Busquets A."/>
            <person name="Imperial J."/>
            <person name="Ruiz-Argueso T."/>
        </authorList>
    </citation>
    <scope>NUCLEOTIDE SEQUENCE [LARGE SCALE GENOMIC DNA]</scope>
    <source>
        <strain evidence="1 2">LmjM3</strain>
    </source>
</reference>
<dbReference type="EMBL" id="LLXX01000124">
    <property type="protein sequence ID" value="KRR04621.1"/>
    <property type="molecule type" value="Genomic_DNA"/>
</dbReference>
<name>A0A0R3LFS8_9BRAD</name>
<gene>
    <name evidence="1" type="ORF">CP49_11040</name>
</gene>
<dbReference type="Pfam" id="PF05974">
    <property type="entry name" value="DUF892"/>
    <property type="match status" value="1"/>
</dbReference>
<evidence type="ECO:0000313" key="2">
    <source>
        <dbReference type="Proteomes" id="UP000051913"/>
    </source>
</evidence>
<keyword evidence="2" id="KW-1185">Reference proteome</keyword>
<dbReference type="Gene3D" id="1.20.1260.10">
    <property type="match status" value="1"/>
</dbReference>
<dbReference type="InterPro" id="IPR009078">
    <property type="entry name" value="Ferritin-like_SF"/>
</dbReference>
<dbReference type="STRING" id="1518501.CQ10_04465"/>
<evidence type="ECO:0000313" key="1">
    <source>
        <dbReference type="EMBL" id="KRR04621.1"/>
    </source>
</evidence>
<sequence length="164" mass="18119">MQINNLKDMYIAELQELVSMEGQLAGALKRMAAAASHPSLKEAFMLHQEETLVQRQRLESILQKHDASAAAHIDQSMQALIQETKKMLAMLKGDELRDAGLIASVQKLQHYEIAAYGSAAALAGQLDLRDDQKILHESLEEEKETDVLLTKLAKSEVNQQAVAA</sequence>
<dbReference type="Proteomes" id="UP000051913">
    <property type="component" value="Unassembled WGS sequence"/>
</dbReference>
<dbReference type="InterPro" id="IPR010287">
    <property type="entry name" value="DUF892_YciF-like"/>
</dbReference>
<comment type="caution">
    <text evidence="1">The sequence shown here is derived from an EMBL/GenBank/DDBJ whole genome shotgun (WGS) entry which is preliminary data.</text>
</comment>